<keyword evidence="1" id="KW-1133">Transmembrane helix</keyword>
<feature type="transmembrane region" description="Helical" evidence="1">
    <location>
        <begin position="70"/>
        <end position="93"/>
    </location>
</feature>
<evidence type="ECO:0000313" key="3">
    <source>
        <dbReference type="Proteomes" id="UP000886879"/>
    </source>
</evidence>
<feature type="transmembrane region" description="Helical" evidence="1">
    <location>
        <begin position="99"/>
        <end position="118"/>
    </location>
</feature>
<reference evidence="2" key="2">
    <citation type="journal article" date="2021" name="PeerJ">
        <title>Extensive microbial diversity within the chicken gut microbiome revealed by metagenomics and culture.</title>
        <authorList>
            <person name="Gilroy R."/>
            <person name="Ravi A."/>
            <person name="Getino M."/>
            <person name="Pursley I."/>
            <person name="Horton D.L."/>
            <person name="Alikhan N.F."/>
            <person name="Baker D."/>
            <person name="Gharbi K."/>
            <person name="Hall N."/>
            <person name="Watson M."/>
            <person name="Adriaenssens E.M."/>
            <person name="Foster-Nyarko E."/>
            <person name="Jarju S."/>
            <person name="Secka A."/>
            <person name="Antonio M."/>
            <person name="Oren A."/>
            <person name="Chaudhuri R.R."/>
            <person name="La Ragione R."/>
            <person name="Hildebrand F."/>
            <person name="Pallen M.J."/>
        </authorList>
    </citation>
    <scope>NUCLEOTIDE SEQUENCE</scope>
    <source>
        <strain evidence="2">ChiGjej2B2-12916</strain>
    </source>
</reference>
<reference evidence="2" key="1">
    <citation type="submission" date="2020-10" db="EMBL/GenBank/DDBJ databases">
        <authorList>
            <person name="Gilroy R."/>
        </authorList>
    </citation>
    <scope>NUCLEOTIDE SEQUENCE</scope>
    <source>
        <strain evidence="2">ChiGjej2B2-12916</strain>
    </source>
</reference>
<name>A0A9D0YTS5_9FIRM</name>
<evidence type="ECO:0000256" key="1">
    <source>
        <dbReference type="SAM" id="Phobius"/>
    </source>
</evidence>
<organism evidence="2 3">
    <name type="scientific">Candidatus Enterenecus faecium</name>
    <dbReference type="NCBI Taxonomy" id="2840780"/>
    <lineage>
        <taxon>Bacteria</taxon>
        <taxon>Bacillati</taxon>
        <taxon>Bacillota</taxon>
        <taxon>Clostridia</taxon>
        <taxon>Eubacteriales</taxon>
        <taxon>Candidatus Enterenecus</taxon>
    </lineage>
</organism>
<feature type="transmembrane region" description="Helical" evidence="1">
    <location>
        <begin position="36"/>
        <end position="58"/>
    </location>
</feature>
<dbReference type="Proteomes" id="UP000886879">
    <property type="component" value="Unassembled WGS sequence"/>
</dbReference>
<accession>A0A9D0YTS5</accession>
<keyword evidence="1" id="KW-0472">Membrane</keyword>
<evidence type="ECO:0000313" key="2">
    <source>
        <dbReference type="EMBL" id="HIQ61569.1"/>
    </source>
</evidence>
<sequence length="123" mass="12848">MKKSTFVAMLLGTVSGVLFALGMCMALIPDWYSFGPGVALGCAGIVLGLVTVAVWRHMEHKQPIQISRKAVASVVVGIVGALTLGVGMCFTMVWNQLILGIGIGLVGIVVLLCLVPLIKGIRA</sequence>
<proteinExistence type="predicted"/>
<dbReference type="AlphaFoldDB" id="A0A9D0YTS5"/>
<keyword evidence="1" id="KW-0812">Transmembrane</keyword>
<gene>
    <name evidence="2" type="ORF">IAD31_08275</name>
</gene>
<dbReference type="EMBL" id="DVFO01000090">
    <property type="protein sequence ID" value="HIQ61569.1"/>
    <property type="molecule type" value="Genomic_DNA"/>
</dbReference>
<protein>
    <submittedName>
        <fullName evidence="2">Uncharacterized protein</fullName>
    </submittedName>
</protein>
<comment type="caution">
    <text evidence="2">The sequence shown here is derived from an EMBL/GenBank/DDBJ whole genome shotgun (WGS) entry which is preliminary data.</text>
</comment>